<feature type="compositionally biased region" description="Basic and acidic residues" evidence="1">
    <location>
        <begin position="42"/>
        <end position="62"/>
    </location>
</feature>
<proteinExistence type="predicted"/>
<evidence type="ECO:0000256" key="1">
    <source>
        <dbReference type="SAM" id="MobiDB-lite"/>
    </source>
</evidence>
<dbReference type="Proteomes" id="UP000266841">
    <property type="component" value="Unassembled WGS sequence"/>
</dbReference>
<feature type="region of interest" description="Disordered" evidence="1">
    <location>
        <begin position="1"/>
        <end position="105"/>
    </location>
</feature>
<accession>K0S508</accession>
<evidence type="ECO:0000313" key="2">
    <source>
        <dbReference type="EMBL" id="EJK56016.1"/>
    </source>
</evidence>
<dbReference type="AlphaFoldDB" id="K0S508"/>
<protein>
    <submittedName>
        <fullName evidence="2">Uncharacterized protein</fullName>
    </submittedName>
</protein>
<name>K0S508_THAOC</name>
<dbReference type="EMBL" id="AGNL01032621">
    <property type="protein sequence ID" value="EJK56016.1"/>
    <property type="molecule type" value="Genomic_DNA"/>
</dbReference>
<keyword evidence="3" id="KW-1185">Reference proteome</keyword>
<comment type="caution">
    <text evidence="2">The sequence shown here is derived from an EMBL/GenBank/DDBJ whole genome shotgun (WGS) entry which is preliminary data.</text>
</comment>
<feature type="compositionally biased region" description="Basic and acidic residues" evidence="1">
    <location>
        <begin position="78"/>
        <end position="89"/>
    </location>
</feature>
<sequence>AEWGSIPKTQSRDHKLPRRPSAFESGPSLSLAARRSAGVCWEGRREHDNDQDQEGHLREYDRPLPMSAVRRPSAHHATRNEAVMEEHATIKNTPTTPTELLLKGL</sequence>
<reference evidence="2 3" key="1">
    <citation type="journal article" date="2012" name="Genome Biol.">
        <title>Genome and low-iron response of an oceanic diatom adapted to chronic iron limitation.</title>
        <authorList>
            <person name="Lommer M."/>
            <person name="Specht M."/>
            <person name="Roy A.S."/>
            <person name="Kraemer L."/>
            <person name="Andreson R."/>
            <person name="Gutowska M.A."/>
            <person name="Wolf J."/>
            <person name="Bergner S.V."/>
            <person name="Schilhabel M.B."/>
            <person name="Klostermeier U.C."/>
            <person name="Beiko R.G."/>
            <person name="Rosenstiel P."/>
            <person name="Hippler M."/>
            <person name="Laroche J."/>
        </authorList>
    </citation>
    <scope>NUCLEOTIDE SEQUENCE [LARGE SCALE GENOMIC DNA]</scope>
    <source>
        <strain evidence="2 3">CCMP1005</strain>
    </source>
</reference>
<feature type="non-terminal residue" evidence="2">
    <location>
        <position position="1"/>
    </location>
</feature>
<organism evidence="2 3">
    <name type="scientific">Thalassiosira oceanica</name>
    <name type="common">Marine diatom</name>
    <dbReference type="NCBI Taxonomy" id="159749"/>
    <lineage>
        <taxon>Eukaryota</taxon>
        <taxon>Sar</taxon>
        <taxon>Stramenopiles</taxon>
        <taxon>Ochrophyta</taxon>
        <taxon>Bacillariophyta</taxon>
        <taxon>Coscinodiscophyceae</taxon>
        <taxon>Thalassiosirophycidae</taxon>
        <taxon>Thalassiosirales</taxon>
        <taxon>Thalassiosiraceae</taxon>
        <taxon>Thalassiosira</taxon>
    </lineage>
</organism>
<gene>
    <name evidence="2" type="ORF">THAOC_24171</name>
</gene>
<evidence type="ECO:0000313" key="3">
    <source>
        <dbReference type="Proteomes" id="UP000266841"/>
    </source>
</evidence>